<dbReference type="AlphaFoldDB" id="A0A9N8UV52"/>
<feature type="chain" id="PRO_5040245025" evidence="3">
    <location>
        <begin position="25"/>
        <end position="720"/>
    </location>
</feature>
<dbReference type="InterPro" id="IPR035992">
    <property type="entry name" value="Ricin_B-like_lectins"/>
</dbReference>
<feature type="signal peptide" evidence="3">
    <location>
        <begin position="1"/>
        <end position="24"/>
    </location>
</feature>
<dbReference type="SUPFAM" id="SSF57184">
    <property type="entry name" value="Growth factor receptor domain"/>
    <property type="match status" value="3"/>
</dbReference>
<dbReference type="PROSITE" id="PS50231">
    <property type="entry name" value="RICIN_B_LECTIN"/>
    <property type="match status" value="1"/>
</dbReference>
<feature type="region of interest" description="Disordered" evidence="2">
    <location>
        <begin position="672"/>
        <end position="720"/>
    </location>
</feature>
<keyword evidence="6" id="KW-1185">Reference proteome</keyword>
<dbReference type="InterPro" id="IPR006212">
    <property type="entry name" value="Furin_repeat"/>
</dbReference>
<evidence type="ECO:0000256" key="3">
    <source>
        <dbReference type="SAM" id="SignalP"/>
    </source>
</evidence>
<dbReference type="SMART" id="SM00458">
    <property type="entry name" value="RICIN"/>
    <property type="match status" value="1"/>
</dbReference>
<evidence type="ECO:0000259" key="4">
    <source>
        <dbReference type="SMART" id="SM00458"/>
    </source>
</evidence>
<dbReference type="Proteomes" id="UP000789706">
    <property type="component" value="Unassembled WGS sequence"/>
</dbReference>
<dbReference type="SMART" id="SM00261">
    <property type="entry name" value="FU"/>
    <property type="match status" value="6"/>
</dbReference>
<keyword evidence="3" id="KW-0732">Signal</keyword>
<dbReference type="InterPro" id="IPR009030">
    <property type="entry name" value="Growth_fac_rcpt_cys_sf"/>
</dbReference>
<dbReference type="EMBL" id="CAJVPK010000007">
    <property type="protein sequence ID" value="CAG8432925.1"/>
    <property type="molecule type" value="Genomic_DNA"/>
</dbReference>
<evidence type="ECO:0000256" key="1">
    <source>
        <dbReference type="ARBA" id="ARBA00023180"/>
    </source>
</evidence>
<accession>A0A9N8UV52</accession>
<keyword evidence="1" id="KW-0325">Glycoprotein</keyword>
<protein>
    <submittedName>
        <fullName evidence="5">6071_t:CDS:1</fullName>
    </submittedName>
</protein>
<organism evidence="5 6">
    <name type="scientific">Diversispora eburnea</name>
    <dbReference type="NCBI Taxonomy" id="1213867"/>
    <lineage>
        <taxon>Eukaryota</taxon>
        <taxon>Fungi</taxon>
        <taxon>Fungi incertae sedis</taxon>
        <taxon>Mucoromycota</taxon>
        <taxon>Glomeromycotina</taxon>
        <taxon>Glomeromycetes</taxon>
        <taxon>Diversisporales</taxon>
        <taxon>Diversisporaceae</taxon>
        <taxon>Diversispora</taxon>
    </lineage>
</organism>
<dbReference type="Gene3D" id="2.80.10.50">
    <property type="match status" value="1"/>
</dbReference>
<gene>
    <name evidence="5" type="ORF">DEBURN_LOCUS249</name>
</gene>
<dbReference type="InterPro" id="IPR032778">
    <property type="entry name" value="GF_recep_IV"/>
</dbReference>
<comment type="caution">
    <text evidence="5">The sequence shown here is derived from an EMBL/GenBank/DDBJ whole genome shotgun (WGS) entry which is preliminary data.</text>
</comment>
<dbReference type="PANTHER" id="PTHR15332">
    <property type="entry name" value="PROPROTEIN CONVERTASE SUBTILISIN_KEXIN TYPE 5-LIKE"/>
    <property type="match status" value="1"/>
</dbReference>
<sequence>MKIHVFVYNIVFFCIIAIIQNIHAERFSQLSNSTFWNIIQTNPKLPLTTKSTSINSTYHINDTSTIKAEIFIKSFDNQFCLSNNNGGEIQVCPCDNNNINQKWSFDQEKSKLTNNANRCLTRIDNRFELNECQNNSDSQSWNIYDVVPNAIKIYANPSFSGNYTLLLVNNYTSQDLPYSIFSSPFSIEIPTGFQFIIQRNNNNSSIYTSDLAFVDKINDLSTTIIIKLLPGMIVYEQPNYFGASKFYYGRHLISSKIGSIMIDNDFRGVLWSNSNFSGSNTVFFEAIPNFFGNNVDGYVYGDTTCQISGGCGFGGFCGSNNVCECYAGFGFDGDGKRCDQCQPGFWGPNCTVCENGTRENNNCKCKKGWKTGTEGKCTECDKGFHLFENDCISCPYGCETCDGDGKCNECKSGTGCAPCDSSCVSCFSGGEFGCLSCSNGRVYSNGRCVKPAECVNETFVNSNKTFCNPCSNGCQSCHSEGKCSKCFEGYILDEEKCVKTCPDGKFKNQTICSACDQACNTCNGPSSEQCLSCADPKQSAYNGTCSTTPCPSSYFLVNTTCTKCHPECLECSGIKSNQCKKCPPSRPILTQDNFCVETCPKGKFVDSSGKCEPCHSSCSSCIGSQKCFGCAEKTKFLVNVNSNDTIPGRQRKTEEFAKNIDGNDVRNKMKELFPPVTKQLSKPKKSHSKSSPKSSSPEPLSRSRSSSIGSFEMIDKSGYV</sequence>
<dbReference type="OrthoDB" id="2412841at2759"/>
<evidence type="ECO:0000256" key="2">
    <source>
        <dbReference type="SAM" id="MobiDB-lite"/>
    </source>
</evidence>
<feature type="domain" description="Ricin B lectin" evidence="4">
    <location>
        <begin position="33"/>
        <end position="144"/>
    </location>
</feature>
<dbReference type="CDD" id="cd00064">
    <property type="entry name" value="FU"/>
    <property type="match status" value="3"/>
</dbReference>
<reference evidence="5" key="1">
    <citation type="submission" date="2021-06" db="EMBL/GenBank/DDBJ databases">
        <authorList>
            <person name="Kallberg Y."/>
            <person name="Tangrot J."/>
            <person name="Rosling A."/>
        </authorList>
    </citation>
    <scope>NUCLEOTIDE SEQUENCE</scope>
    <source>
        <strain evidence="5">AZ414A</strain>
    </source>
</reference>
<evidence type="ECO:0000313" key="5">
    <source>
        <dbReference type="EMBL" id="CAG8432925.1"/>
    </source>
</evidence>
<dbReference type="Pfam" id="PF14843">
    <property type="entry name" value="GF_recep_IV"/>
    <property type="match status" value="1"/>
</dbReference>
<proteinExistence type="predicted"/>
<dbReference type="PANTHER" id="PTHR15332:SF175">
    <property type="entry name" value="PROPROTEIN CONVERTASE SUBTILISIN_KEXIN TYPE 5-LIKE"/>
    <property type="match status" value="1"/>
</dbReference>
<feature type="compositionally biased region" description="Low complexity" evidence="2">
    <location>
        <begin position="691"/>
        <end position="707"/>
    </location>
</feature>
<dbReference type="InterPro" id="IPR000772">
    <property type="entry name" value="Ricin_B_lectin"/>
</dbReference>
<dbReference type="SUPFAM" id="SSF50370">
    <property type="entry name" value="Ricin B-like lectins"/>
    <property type="match status" value="1"/>
</dbReference>
<evidence type="ECO:0000313" key="6">
    <source>
        <dbReference type="Proteomes" id="UP000789706"/>
    </source>
</evidence>
<feature type="compositionally biased region" description="Basic residues" evidence="2">
    <location>
        <begin position="681"/>
        <end position="690"/>
    </location>
</feature>
<name>A0A9N8UV52_9GLOM</name>
<dbReference type="Gene3D" id="2.10.220.10">
    <property type="entry name" value="Hormone Receptor, Insulin-like Growth Factor Receptor 1, Chain A, domain 2"/>
    <property type="match status" value="3"/>
</dbReference>